<evidence type="ECO:0000256" key="4">
    <source>
        <dbReference type="ARBA" id="ARBA00022989"/>
    </source>
</evidence>
<dbReference type="EMBL" id="VSSS01000041">
    <property type="protein sequence ID" value="TYL92042.1"/>
    <property type="molecule type" value="Genomic_DNA"/>
</dbReference>
<dbReference type="CDD" id="cd13963">
    <property type="entry name" value="PT_UbiA_2"/>
    <property type="match status" value="1"/>
</dbReference>
<protein>
    <submittedName>
        <fullName evidence="7">UbiA family prenyltransferase</fullName>
    </submittedName>
</protein>
<dbReference type="AlphaFoldDB" id="A0A5D3K7W6"/>
<keyword evidence="2" id="KW-1003">Cell membrane</keyword>
<feature type="transmembrane region" description="Helical" evidence="6">
    <location>
        <begin position="433"/>
        <end position="450"/>
    </location>
</feature>
<evidence type="ECO:0000256" key="2">
    <source>
        <dbReference type="ARBA" id="ARBA00022475"/>
    </source>
</evidence>
<evidence type="ECO:0000313" key="7">
    <source>
        <dbReference type="EMBL" id="TYL92042.1"/>
    </source>
</evidence>
<proteinExistence type="predicted"/>
<dbReference type="InterPro" id="IPR000537">
    <property type="entry name" value="UbiA_prenyltransferase"/>
</dbReference>
<feature type="transmembrane region" description="Helical" evidence="6">
    <location>
        <begin position="399"/>
        <end position="421"/>
    </location>
</feature>
<dbReference type="Proteomes" id="UP000324758">
    <property type="component" value="Unassembled WGS sequence"/>
</dbReference>
<dbReference type="GO" id="GO:0005886">
    <property type="term" value="C:plasma membrane"/>
    <property type="evidence" value="ECO:0007669"/>
    <property type="project" value="TreeGrafter"/>
</dbReference>
<dbReference type="Pfam" id="PF01040">
    <property type="entry name" value="UbiA"/>
    <property type="match status" value="1"/>
</dbReference>
<dbReference type="NCBIfam" id="NF006088">
    <property type="entry name" value="PRK08238.1"/>
    <property type="match status" value="1"/>
</dbReference>
<feature type="transmembrane region" description="Helical" evidence="6">
    <location>
        <begin position="352"/>
        <end position="370"/>
    </location>
</feature>
<evidence type="ECO:0000256" key="3">
    <source>
        <dbReference type="ARBA" id="ARBA00022692"/>
    </source>
</evidence>
<keyword evidence="4 6" id="KW-1133">Transmembrane helix</keyword>
<dbReference type="Gene3D" id="3.40.50.1000">
    <property type="entry name" value="HAD superfamily/HAD-like"/>
    <property type="match status" value="1"/>
</dbReference>
<dbReference type="OrthoDB" id="9803632at2"/>
<keyword evidence="3 6" id="KW-0812">Transmembrane</keyword>
<feature type="transmembrane region" description="Helical" evidence="6">
    <location>
        <begin position="296"/>
        <end position="314"/>
    </location>
</feature>
<dbReference type="InterPro" id="IPR044878">
    <property type="entry name" value="UbiA_sf"/>
</dbReference>
<accession>A0A5D3K7W6</accession>
<dbReference type="GO" id="GO:0016765">
    <property type="term" value="F:transferase activity, transferring alkyl or aryl (other than methyl) groups"/>
    <property type="evidence" value="ECO:0007669"/>
    <property type="project" value="InterPro"/>
</dbReference>
<name>A0A5D3K7W6_9BRAD</name>
<dbReference type="Gene3D" id="1.10.357.140">
    <property type="entry name" value="UbiA prenyltransferase"/>
    <property type="match status" value="1"/>
</dbReference>
<comment type="caution">
    <text evidence="7">The sequence shown here is derived from an EMBL/GenBank/DDBJ whole genome shotgun (WGS) entry which is preliminary data.</text>
</comment>
<keyword evidence="7" id="KW-0808">Transferase</keyword>
<reference evidence="7 8" key="1">
    <citation type="submission" date="2019-08" db="EMBL/GenBank/DDBJ databases">
        <title>Bradyrhizobium hipponensis sp. nov., a rhizobium isolated from a Lupinus angustifolius root nodule in Tunisia.</title>
        <authorList>
            <person name="Off K."/>
            <person name="Rejili M."/>
            <person name="Mars M."/>
            <person name="Brachmann A."/>
            <person name="Marin M."/>
        </authorList>
    </citation>
    <scope>NUCLEOTIDE SEQUENCE [LARGE SCALE GENOMIC DNA]</scope>
    <source>
        <strain evidence="7 8">CTAW71</strain>
    </source>
</reference>
<dbReference type="InterPro" id="IPR039653">
    <property type="entry name" value="Prenyltransferase"/>
</dbReference>
<dbReference type="RefSeq" id="WP_148775115.1">
    <property type="nucleotide sequence ID" value="NZ_VSSS01000041.1"/>
</dbReference>
<organism evidence="7 8">
    <name type="scientific">Bradyrhizobium rifense</name>
    <dbReference type="NCBI Taxonomy" id="515499"/>
    <lineage>
        <taxon>Bacteria</taxon>
        <taxon>Pseudomonadati</taxon>
        <taxon>Pseudomonadota</taxon>
        <taxon>Alphaproteobacteria</taxon>
        <taxon>Hyphomicrobiales</taxon>
        <taxon>Nitrobacteraceae</taxon>
        <taxon>Bradyrhizobium</taxon>
    </lineage>
</organism>
<keyword evidence="8" id="KW-1185">Reference proteome</keyword>
<comment type="subcellular location">
    <subcellularLocation>
        <location evidence="1">Membrane</location>
        <topology evidence="1">Multi-pass membrane protein</topology>
    </subcellularLocation>
</comment>
<feature type="transmembrane region" description="Helical" evidence="6">
    <location>
        <begin position="227"/>
        <end position="252"/>
    </location>
</feature>
<dbReference type="InterPro" id="IPR023214">
    <property type="entry name" value="HAD_sf"/>
</dbReference>
<evidence type="ECO:0000256" key="6">
    <source>
        <dbReference type="SAM" id="Phobius"/>
    </source>
</evidence>
<feature type="transmembrane region" description="Helical" evidence="6">
    <location>
        <begin position="326"/>
        <end position="346"/>
    </location>
</feature>
<feature type="transmembrane region" description="Helical" evidence="6">
    <location>
        <begin position="272"/>
        <end position="290"/>
    </location>
</feature>
<dbReference type="PANTHER" id="PTHR11048:SF5">
    <property type="entry name" value="DECAPRENYL-PHOSPHATE PHOSPHORIBOSYLTRANSFERASE"/>
    <property type="match status" value="1"/>
</dbReference>
<dbReference type="InterPro" id="IPR036412">
    <property type="entry name" value="HAD-like_sf"/>
</dbReference>
<dbReference type="GO" id="GO:0009247">
    <property type="term" value="P:glycolipid biosynthetic process"/>
    <property type="evidence" value="ECO:0007669"/>
    <property type="project" value="TreeGrafter"/>
</dbReference>
<evidence type="ECO:0000313" key="8">
    <source>
        <dbReference type="Proteomes" id="UP000324758"/>
    </source>
</evidence>
<gene>
    <name evidence="7" type="ORF">FXB40_26725</name>
</gene>
<evidence type="ECO:0000256" key="1">
    <source>
        <dbReference type="ARBA" id="ARBA00004141"/>
    </source>
</evidence>
<dbReference type="SUPFAM" id="SSF56784">
    <property type="entry name" value="HAD-like"/>
    <property type="match status" value="1"/>
</dbReference>
<evidence type="ECO:0000256" key="5">
    <source>
        <dbReference type="ARBA" id="ARBA00023136"/>
    </source>
</evidence>
<sequence length="486" mass="52901">MLTTAPHPIEAPASSGPGKPLVVDLDGTLVRTDLLIETSFSEFGRDPWSLLSLSVALRRGKAALKHELAQSASFDPAALPYEPAVLARIESARDAGRPVYLASGSNERLVKAVADHLGIFSGWYASNETVNLTAEAKAELLVSEFGEGGYDYIGNDKADLPVWAKAAQAISIRTPAAVRRALDQLGIETEHLPADRPNWRTWAKLLRVHQYAKNVLVFVPLLLAHKFSLGVIAEAVLAFVAFSLCASSVYLLNDLADLQADRRHPTKRNRPLASGAIPTSEGIIAAPILFASSVLVGSLVSLKFVAVLLGYFALTTAYSFVLKRKMLVDVIALAMLYVVRLVAGAVAVEVMFSEWLLAFSMFFFTALALIKRYVELAVRTDSGLPEPENRNYKLADLDVVAGLAAAAGFNAITVFALYISSDAVHSLYRRPELLWLICPVLLYWISRALMMAHRRHMDDDPIAFALRDKNSLVAGLVVCVLILCAM</sequence>
<keyword evidence="5 6" id="KW-0472">Membrane</keyword>
<dbReference type="PANTHER" id="PTHR11048">
    <property type="entry name" value="PRENYLTRANSFERASES"/>
    <property type="match status" value="1"/>
</dbReference>